<organism evidence="2 3">
    <name type="scientific">Fodinibius salipaludis</name>
    <dbReference type="NCBI Taxonomy" id="2032627"/>
    <lineage>
        <taxon>Bacteria</taxon>
        <taxon>Pseudomonadati</taxon>
        <taxon>Balneolota</taxon>
        <taxon>Balneolia</taxon>
        <taxon>Balneolales</taxon>
        <taxon>Balneolaceae</taxon>
        <taxon>Fodinibius</taxon>
    </lineage>
</organism>
<proteinExistence type="predicted"/>
<dbReference type="OrthoDB" id="1524057at2"/>
<sequence length="159" mass="17655">MERTYSFTETVICGLIATFMMSMLSFLSSGIGLPVIDVGYMLKEIFNHIHEQDPYNILWGNAAYYIGGILLALIWVVFLDDRIPGNWLVQGIMYGIGISIIAAVIISPAISMAGGESFGLFYLDTWFPVLNIIAGLIMHLGYGITLLLCLEYSDHFKSD</sequence>
<dbReference type="AlphaFoldDB" id="A0A2A2GB74"/>
<name>A0A2A2GB74_9BACT</name>
<evidence type="ECO:0000256" key="1">
    <source>
        <dbReference type="SAM" id="Phobius"/>
    </source>
</evidence>
<reference evidence="2 3" key="1">
    <citation type="submission" date="2017-08" db="EMBL/GenBank/DDBJ databases">
        <title>Aliifodinibius alkalisoli sp. nov., isolated from saline alkaline soil.</title>
        <authorList>
            <person name="Liu D."/>
            <person name="Zhang G."/>
        </authorList>
    </citation>
    <scope>NUCLEOTIDE SEQUENCE [LARGE SCALE GENOMIC DNA]</scope>
    <source>
        <strain evidence="2 3">WN023</strain>
    </source>
</reference>
<dbReference type="RefSeq" id="WP_095606230.1">
    <property type="nucleotide sequence ID" value="NZ_NSKE01000005.1"/>
</dbReference>
<feature type="transmembrane region" description="Helical" evidence="1">
    <location>
        <begin position="56"/>
        <end position="79"/>
    </location>
</feature>
<keyword evidence="3" id="KW-1185">Reference proteome</keyword>
<feature type="transmembrane region" description="Helical" evidence="1">
    <location>
        <begin position="126"/>
        <end position="150"/>
    </location>
</feature>
<dbReference type="EMBL" id="NSKE01000005">
    <property type="protein sequence ID" value="PAU94099.1"/>
    <property type="molecule type" value="Genomic_DNA"/>
</dbReference>
<gene>
    <name evidence="2" type="ORF">CK503_07755</name>
</gene>
<comment type="caution">
    <text evidence="2">The sequence shown here is derived from an EMBL/GenBank/DDBJ whole genome shotgun (WGS) entry which is preliminary data.</text>
</comment>
<evidence type="ECO:0008006" key="4">
    <source>
        <dbReference type="Google" id="ProtNLM"/>
    </source>
</evidence>
<keyword evidence="1" id="KW-1133">Transmembrane helix</keyword>
<protein>
    <recommendedName>
        <fullName evidence="4">DUF2938 domain-containing protein</fullName>
    </recommendedName>
</protein>
<keyword evidence="1" id="KW-0812">Transmembrane</keyword>
<accession>A0A2A2GB74</accession>
<feature type="transmembrane region" description="Helical" evidence="1">
    <location>
        <begin position="12"/>
        <end position="36"/>
    </location>
</feature>
<keyword evidence="1" id="KW-0472">Membrane</keyword>
<evidence type="ECO:0000313" key="3">
    <source>
        <dbReference type="Proteomes" id="UP000218831"/>
    </source>
</evidence>
<evidence type="ECO:0000313" key="2">
    <source>
        <dbReference type="EMBL" id="PAU94099.1"/>
    </source>
</evidence>
<feature type="transmembrane region" description="Helical" evidence="1">
    <location>
        <begin position="91"/>
        <end position="114"/>
    </location>
</feature>
<dbReference type="Proteomes" id="UP000218831">
    <property type="component" value="Unassembled WGS sequence"/>
</dbReference>